<evidence type="ECO:0000256" key="1">
    <source>
        <dbReference type="SAM" id="MobiDB-lite"/>
    </source>
</evidence>
<proteinExistence type="predicted"/>
<organism evidence="2 3">
    <name type="scientific">Streptomyces umbrinus</name>
    <dbReference type="NCBI Taxonomy" id="67370"/>
    <lineage>
        <taxon>Bacteria</taxon>
        <taxon>Bacillati</taxon>
        <taxon>Actinomycetota</taxon>
        <taxon>Actinomycetes</taxon>
        <taxon>Kitasatosporales</taxon>
        <taxon>Streptomycetaceae</taxon>
        <taxon>Streptomyces</taxon>
        <taxon>Streptomyces phaeochromogenes group</taxon>
    </lineage>
</organism>
<dbReference type="EMBL" id="JAUSZI010000002">
    <property type="protein sequence ID" value="MDQ1023157.1"/>
    <property type="molecule type" value="Genomic_DNA"/>
</dbReference>
<feature type="region of interest" description="Disordered" evidence="1">
    <location>
        <begin position="914"/>
        <end position="938"/>
    </location>
</feature>
<keyword evidence="3" id="KW-1185">Reference proteome</keyword>
<reference evidence="2 3" key="1">
    <citation type="submission" date="2023-07" db="EMBL/GenBank/DDBJ databases">
        <title>Comparative genomics of wheat-associated soil bacteria to identify genetic determinants of phenazine resistance.</title>
        <authorList>
            <person name="Mouncey N."/>
        </authorList>
    </citation>
    <scope>NUCLEOTIDE SEQUENCE [LARGE SCALE GENOMIC DNA]</scope>
    <source>
        <strain evidence="2 3">V2I4</strain>
    </source>
</reference>
<evidence type="ECO:0008006" key="4">
    <source>
        <dbReference type="Google" id="ProtNLM"/>
    </source>
</evidence>
<evidence type="ECO:0000313" key="2">
    <source>
        <dbReference type="EMBL" id="MDQ1023157.1"/>
    </source>
</evidence>
<protein>
    <recommendedName>
        <fullName evidence="4">DNA-binding protein</fullName>
    </recommendedName>
</protein>
<comment type="caution">
    <text evidence="2">The sequence shown here is derived from an EMBL/GenBank/DDBJ whole genome shotgun (WGS) entry which is preliminary data.</text>
</comment>
<sequence>MSDTVAKDAVARGEATAVAQARAEARAEAEELLRAGAVLPPGTIGGGDRAVAMFAQAYRHPGLEGRIVVRLVAAGQGGGLGAGFLGLEPEGGPVEVGLGQPRALGFPEWVLVHHPSDGHLAMSLVEEMNTVARTAKSRPKRARAAYESIGERLAGSVPHFLPTFYEQAGRVFLAADESAYASQMFVNARKAETGHALPFDEERMDAVFLEFALAGAVPTKMLSSYAKGLSSRVPAATAFRHVRGLFVRLAAHGLPPSSPGAGDLRRLAKAAAGRNALGEEIAYLREMLALPGTLKAPPGWWKTHRPALLDLTRQEPAFRGTLLELMPSGWEREELPQWLDLLEKSGATAGLCDTTLPAEVRPADGTAGWTRRFLELWRADHRLAPAGLYPLVDRMADTLRTELEASGGLLTPPVGDVNLLDQLLALGVPLAEPEERHRLNLVSWAACEHRRDLVALEADHRFHPAFRNGCPQEERQDGMRTVLALAECPGARPMLAAWVGEVSRWYVAAELPANAGHSGALRTLSWLPGEVLAVAETAVREALRTGIAPALARALRSGLLDELGWPAWEEAVAAAPEKLDSMENFEVSDAWPHLIVRLGLKIRVIGAEGTLLTHELNLPEKLTRYPSYANCHYVDGELFVWWSSYDSQDKEGYWHQNPSQVMPVEYAGYFRASRASRVGDDLGRVSLPLPGGGRATGGGVLRRGDAVVPPARQVISDGTSYWVWDLVGPERREHTWFEYDPVSNAQGEPGLPDWFGEGVRAAPEGSTLEAGWLLPDPFAVPGPMCSPVDGLLGWRVVTLPDGSRRGEDLAGRSVVVPPGTDQSPRWALEFPGADRPLAVIRQYNEIRLLNADGAEMAEIPRDQTAGPFTAGTRLLPPLRYWHLLQPRDPQGSAALRKVDENTATALLTAAAAESVKTKDAESVENTTGPDEERAGADGRDRLAGVVRTLLPQVSHEALRTGIAGVLRFAADQQRILDVARTRLDAAVTGSVREERRVEPDNGTLTAALQGLGVNGDRWWSYRRSYHYYGGDDIFRLLRLFGEALRGITEPVPTGRLHLALPEQGCLRVMGWEDLPTLSALVALRAGTAGTVDHHREALDALLAELDAQELAVLHPDHWRRVELRLDESIFEGPGAGKYTSTGNVLPLHGGAFVIFPFGTEQHVDAGRVYGAVFHDPSGRFEAPAPYTLVSAEPFVTGRTWAPGWFAAFRSELAARGPAPWFPAAAEEFARLTGITPTMGRLVVAGVPMTDDGKKPVPAETLKAIGVKAADVGVARAALGCDSVQFANSGVWQAVLSALLPAEPSGLWTDGPDVAAAAEVFNRRMGRLTPLPEDVLHDAFRSLEYTSWWKPSEALRGFLDVAAEPRLARDLNWPIGNGFYPRPDGDTPGFGTDVLNGSVALAAWLAHRLPAGDPIRAVLPTVLTAIRERLAHPHLLVSLGRRVGLESFRRAAGAPTETGGDFVRYGAVVVSTRDDDPMPVVAPVLLDPAGSDPHLAALFAGKRPSPGETSLRVVHDRRFAELLADPGEPVAGERDADGLWWPQDPARSVPDLVGEVAERYGIGEDAAVIYLMLLALPDPTDRNTASWTGWTKQRGGTARLRAARAELAATDLVVEGSRSRAGRSLFLPGGWAHLPQPHIPLERWKVPLYDLFDGEEAVLGVIVPTGPVAALYRTAWQRVLEGDEPRLNELEVPRPRKGRR</sequence>
<dbReference type="Proteomes" id="UP001230328">
    <property type="component" value="Unassembled WGS sequence"/>
</dbReference>
<dbReference type="RefSeq" id="WP_307518088.1">
    <property type="nucleotide sequence ID" value="NZ_JAUSZI010000002.1"/>
</dbReference>
<evidence type="ECO:0000313" key="3">
    <source>
        <dbReference type="Proteomes" id="UP001230328"/>
    </source>
</evidence>
<name>A0ABU0SI97_9ACTN</name>
<gene>
    <name evidence="2" type="ORF">QF035_000739</name>
</gene>
<accession>A0ABU0SI97</accession>